<dbReference type="PANTHER" id="PTHR10621">
    <property type="entry name" value="UV EXCISION REPAIR PROTEIN RAD23"/>
    <property type="match status" value="1"/>
</dbReference>
<protein>
    <recommendedName>
        <fullName evidence="1">Ubiquitin-like domain-containing protein</fullName>
    </recommendedName>
</protein>
<comment type="caution">
    <text evidence="2">The sequence shown here is derived from an EMBL/GenBank/DDBJ whole genome shotgun (WGS) entry which is preliminary data.</text>
</comment>
<gene>
    <name evidence="2" type="ORF">MERR_LOCUS34214</name>
</gene>
<proteinExistence type="predicted"/>
<dbReference type="InterPro" id="IPR029071">
    <property type="entry name" value="Ubiquitin-like_domsf"/>
</dbReference>
<dbReference type="Gene3D" id="3.10.20.90">
    <property type="entry name" value="Phosphatidylinositol 3-kinase Catalytic Subunit, Chain A, domain 1"/>
    <property type="match status" value="1"/>
</dbReference>
<dbReference type="Pfam" id="PF00240">
    <property type="entry name" value="ubiquitin"/>
    <property type="match status" value="1"/>
</dbReference>
<dbReference type="SUPFAM" id="SSF54236">
    <property type="entry name" value="Ubiquitin-like"/>
    <property type="match status" value="2"/>
</dbReference>
<dbReference type="EMBL" id="CACVBM020001362">
    <property type="protein sequence ID" value="CAA7046979.1"/>
    <property type="molecule type" value="Genomic_DNA"/>
</dbReference>
<dbReference type="GO" id="GO:0031593">
    <property type="term" value="F:polyubiquitin modification-dependent protein binding"/>
    <property type="evidence" value="ECO:0007669"/>
    <property type="project" value="TreeGrafter"/>
</dbReference>
<dbReference type="PROSITE" id="PS50053">
    <property type="entry name" value="UBIQUITIN_2"/>
    <property type="match status" value="1"/>
</dbReference>
<dbReference type="InterPro" id="IPR000626">
    <property type="entry name" value="Ubiquitin-like_dom"/>
</dbReference>
<evidence type="ECO:0000313" key="3">
    <source>
        <dbReference type="Proteomes" id="UP000467841"/>
    </source>
</evidence>
<reference evidence="2" key="1">
    <citation type="submission" date="2020-01" db="EMBL/GenBank/DDBJ databases">
        <authorList>
            <person name="Mishra B."/>
        </authorList>
    </citation>
    <scope>NUCLEOTIDE SEQUENCE [LARGE SCALE GENOMIC DNA]</scope>
</reference>
<dbReference type="SMART" id="SM00213">
    <property type="entry name" value="UBQ"/>
    <property type="match status" value="1"/>
</dbReference>
<keyword evidence="3" id="KW-1185">Reference proteome</keyword>
<accession>A0A6D2K161</accession>
<dbReference type="FunFam" id="3.10.20.90:FF:000341">
    <property type="entry name" value="Ubiquitin-like superfamily protein"/>
    <property type="match status" value="1"/>
</dbReference>
<dbReference type="GO" id="GO:0005654">
    <property type="term" value="C:nucleoplasm"/>
    <property type="evidence" value="ECO:0007669"/>
    <property type="project" value="TreeGrafter"/>
</dbReference>
<sequence>MDVFFETQSGGKFSIEVGYFDTVLKIKEKIEKYQRIPVSKQTLIFQGEVLLQDDLNIEQCKIYNNSRLKLFVSPHDQVTKFPTPPNSESIGDIIYGEDTPLTAEHVMNIQLFHPETTEDIVINMQDLPVEVMINDNNEQVVQTEKSPPSNPAEQIINGQDFHVTTTVQVIQSEQPPPPKSVNETTNIQDSPWKPVKVTHVRMKMKVFVMPYSGENEAAMKIPVDVNPNDSVEALRKELVKIQQKGGQLNLPQEGFFFIHRERKMFEDQKFWWNGVKPGDTIEICPGHVTDGS</sequence>
<dbReference type="GO" id="GO:0043130">
    <property type="term" value="F:ubiquitin binding"/>
    <property type="evidence" value="ECO:0007669"/>
    <property type="project" value="TreeGrafter"/>
</dbReference>
<organism evidence="2 3">
    <name type="scientific">Microthlaspi erraticum</name>
    <dbReference type="NCBI Taxonomy" id="1685480"/>
    <lineage>
        <taxon>Eukaryota</taxon>
        <taxon>Viridiplantae</taxon>
        <taxon>Streptophyta</taxon>
        <taxon>Embryophyta</taxon>
        <taxon>Tracheophyta</taxon>
        <taxon>Spermatophyta</taxon>
        <taxon>Magnoliopsida</taxon>
        <taxon>eudicotyledons</taxon>
        <taxon>Gunneridae</taxon>
        <taxon>Pentapetalae</taxon>
        <taxon>rosids</taxon>
        <taxon>malvids</taxon>
        <taxon>Brassicales</taxon>
        <taxon>Brassicaceae</taxon>
        <taxon>Coluteocarpeae</taxon>
        <taxon>Microthlaspi</taxon>
    </lineage>
</organism>
<feature type="domain" description="Ubiquitin-like" evidence="1">
    <location>
        <begin position="1"/>
        <end position="73"/>
    </location>
</feature>
<evidence type="ECO:0000313" key="2">
    <source>
        <dbReference type="EMBL" id="CAA7046979.1"/>
    </source>
</evidence>
<dbReference type="Proteomes" id="UP000467841">
    <property type="component" value="Unassembled WGS sequence"/>
</dbReference>
<dbReference type="OrthoDB" id="1026456at2759"/>
<dbReference type="AlphaFoldDB" id="A0A6D2K161"/>
<evidence type="ECO:0000259" key="1">
    <source>
        <dbReference type="PROSITE" id="PS50053"/>
    </source>
</evidence>
<dbReference type="PANTHER" id="PTHR10621:SF38">
    <property type="entry name" value="UBIQUITIN DOMAIN-CONTAINING PROTEIN 7SL RNA1-RELATED"/>
    <property type="match status" value="1"/>
</dbReference>
<dbReference type="GO" id="GO:0043161">
    <property type="term" value="P:proteasome-mediated ubiquitin-dependent protein catabolic process"/>
    <property type="evidence" value="ECO:0007669"/>
    <property type="project" value="TreeGrafter"/>
</dbReference>
<dbReference type="GO" id="GO:0005829">
    <property type="term" value="C:cytosol"/>
    <property type="evidence" value="ECO:0007669"/>
    <property type="project" value="TreeGrafter"/>
</dbReference>
<dbReference type="GO" id="GO:0070628">
    <property type="term" value="F:proteasome binding"/>
    <property type="evidence" value="ECO:0007669"/>
    <property type="project" value="TreeGrafter"/>
</dbReference>
<name>A0A6D2K161_9BRAS</name>